<reference evidence="2" key="1">
    <citation type="journal article" date="2018" name="Gigascience">
        <title>Genome assembly of the Pink Ipe (Handroanthus impetiginosus, Bignoniaceae), a highly valued, ecologically keystone Neotropical timber forest tree.</title>
        <authorList>
            <person name="Silva-Junior O.B."/>
            <person name="Grattapaglia D."/>
            <person name="Novaes E."/>
            <person name="Collevatti R.G."/>
        </authorList>
    </citation>
    <scope>NUCLEOTIDE SEQUENCE [LARGE SCALE GENOMIC DNA]</scope>
    <source>
        <strain evidence="2">cv. UFG-1</strain>
    </source>
</reference>
<organism evidence="1 2">
    <name type="scientific">Handroanthus impetiginosus</name>
    <dbReference type="NCBI Taxonomy" id="429701"/>
    <lineage>
        <taxon>Eukaryota</taxon>
        <taxon>Viridiplantae</taxon>
        <taxon>Streptophyta</taxon>
        <taxon>Embryophyta</taxon>
        <taxon>Tracheophyta</taxon>
        <taxon>Spermatophyta</taxon>
        <taxon>Magnoliopsida</taxon>
        <taxon>eudicotyledons</taxon>
        <taxon>Gunneridae</taxon>
        <taxon>Pentapetalae</taxon>
        <taxon>asterids</taxon>
        <taxon>lamiids</taxon>
        <taxon>Lamiales</taxon>
        <taxon>Bignoniaceae</taxon>
        <taxon>Crescentiina</taxon>
        <taxon>Tabebuia alliance</taxon>
        <taxon>Handroanthus</taxon>
    </lineage>
</organism>
<protein>
    <submittedName>
        <fullName evidence="1">Uncharacterized protein</fullName>
    </submittedName>
</protein>
<dbReference type="OrthoDB" id="925496at2759"/>
<keyword evidence="2" id="KW-1185">Reference proteome</keyword>
<sequence>MSESEEGAQIQLVRSCLYNDELHIMSICPDYVSIRYLAPHQKIYVTLSNDNDVSNMVRLHVCLKSNIIDMMAVRKNDFTAVGMQGSHICR</sequence>
<proteinExistence type="predicted"/>
<gene>
    <name evidence="1" type="ORF">CDL12_02639</name>
</gene>
<name>A0A2G9I4D4_9LAMI</name>
<comment type="caution">
    <text evidence="1">The sequence shown here is derived from an EMBL/GenBank/DDBJ whole genome shotgun (WGS) entry which is preliminary data.</text>
</comment>
<evidence type="ECO:0000313" key="2">
    <source>
        <dbReference type="Proteomes" id="UP000231279"/>
    </source>
</evidence>
<dbReference type="Proteomes" id="UP000231279">
    <property type="component" value="Unassembled WGS sequence"/>
</dbReference>
<accession>A0A2G9I4D4</accession>
<evidence type="ECO:0000313" key="1">
    <source>
        <dbReference type="EMBL" id="PIN24627.1"/>
    </source>
</evidence>
<dbReference type="EMBL" id="NKXS01000385">
    <property type="protein sequence ID" value="PIN24627.1"/>
    <property type="molecule type" value="Genomic_DNA"/>
</dbReference>
<dbReference type="AlphaFoldDB" id="A0A2G9I4D4"/>